<accession>A0A844SBN8</accession>
<sequence>MSAHQSQAGRSRTNAKEPSRVFAEMNRQRRHNIRQQALFKAWRHDRIEALGLVASP</sequence>
<proteinExistence type="predicted"/>
<comment type="caution">
    <text evidence="2">The sequence shown here is derived from an EMBL/GenBank/DDBJ whole genome shotgun (WGS) entry which is preliminary data.</text>
</comment>
<keyword evidence="3" id="KW-1185">Reference proteome</keyword>
<dbReference type="EMBL" id="WQNF01000003">
    <property type="protein sequence ID" value="MVT64478.1"/>
    <property type="molecule type" value="Genomic_DNA"/>
</dbReference>
<dbReference type="RefSeq" id="WP_157341449.1">
    <property type="nucleotide sequence ID" value="NZ_WQNF01000003.1"/>
</dbReference>
<feature type="compositionally biased region" description="Polar residues" evidence="1">
    <location>
        <begin position="1"/>
        <end position="12"/>
    </location>
</feature>
<evidence type="ECO:0000313" key="2">
    <source>
        <dbReference type="EMBL" id="MVT64478.1"/>
    </source>
</evidence>
<protein>
    <submittedName>
        <fullName evidence="2">Uncharacterized protein</fullName>
    </submittedName>
</protein>
<feature type="region of interest" description="Disordered" evidence="1">
    <location>
        <begin position="1"/>
        <end position="29"/>
    </location>
</feature>
<dbReference type="AlphaFoldDB" id="A0A844SBN8"/>
<dbReference type="Proteomes" id="UP000436468">
    <property type="component" value="Unassembled WGS sequence"/>
</dbReference>
<organism evidence="2 3">
    <name type="scientific">Bradyrhizobium pachyrhizi</name>
    <dbReference type="NCBI Taxonomy" id="280333"/>
    <lineage>
        <taxon>Bacteria</taxon>
        <taxon>Pseudomonadati</taxon>
        <taxon>Pseudomonadota</taxon>
        <taxon>Alphaproteobacteria</taxon>
        <taxon>Hyphomicrobiales</taxon>
        <taxon>Nitrobacteraceae</taxon>
        <taxon>Bradyrhizobium</taxon>
    </lineage>
</organism>
<reference evidence="2 3" key="1">
    <citation type="submission" date="2019-12" db="EMBL/GenBank/DDBJ databases">
        <title>Draft genome sequences Bradyrhizobium cajani AMBPC1010, Bradyrhizobium pachyrhizi AMBPC1040 and Bradyrhizobium yuanmingense ALSPC3051, three plant growth promoting strains isolated from nodules of Cajanus cajan L. in Dominican Republic.</title>
        <authorList>
            <person name="Flores-Felix J.D."/>
            <person name="Araujo J."/>
            <person name="Diaz-Alcantara C."/>
            <person name="Gonzalez-Andres F."/>
            <person name="Velazquez E."/>
        </authorList>
    </citation>
    <scope>NUCLEOTIDE SEQUENCE [LARGE SCALE GENOMIC DNA]</scope>
    <source>
        <strain evidence="2 3">1040</strain>
    </source>
</reference>
<gene>
    <name evidence="2" type="ORF">GPL21_05045</name>
</gene>
<evidence type="ECO:0000313" key="3">
    <source>
        <dbReference type="Proteomes" id="UP000436468"/>
    </source>
</evidence>
<name>A0A844SBN8_9BRAD</name>
<evidence type="ECO:0000256" key="1">
    <source>
        <dbReference type="SAM" id="MobiDB-lite"/>
    </source>
</evidence>